<feature type="compositionally biased region" description="Basic residues" evidence="1">
    <location>
        <begin position="1"/>
        <end position="10"/>
    </location>
</feature>
<feature type="compositionally biased region" description="Gly residues" evidence="1">
    <location>
        <begin position="124"/>
        <end position="134"/>
    </location>
</feature>
<feature type="region of interest" description="Disordered" evidence="1">
    <location>
        <begin position="1"/>
        <end position="65"/>
    </location>
</feature>
<evidence type="ECO:0000256" key="1">
    <source>
        <dbReference type="SAM" id="MobiDB-lite"/>
    </source>
</evidence>
<proteinExistence type="predicted"/>
<protein>
    <submittedName>
        <fullName evidence="2">Uncharacterized protein</fullName>
    </submittedName>
</protein>
<comment type="caution">
    <text evidence="2">The sequence shown here is derived from an EMBL/GenBank/DDBJ whole genome shotgun (WGS) entry which is preliminary data.</text>
</comment>
<gene>
    <name evidence="2" type="ORF">KPH14_010343</name>
</gene>
<sequence length="167" mass="18382">MEKDAKRRSKSGGSYVPDAASNGPGGGIGKWLREHLGGGSKGSHDIHTVLPSKTNTSHTNEDKSFGRAIYTSQNLYCSLPREHGRHGYNSVRKSPHGNASKSQGHDRPRSSGASHQEKFVVVGDPGGLTRGGPIYGSEGKSLKKRNRDRRRHSLNEPQVHDRQRRRR</sequence>
<feature type="compositionally biased region" description="Basic and acidic residues" evidence="1">
    <location>
        <begin position="31"/>
        <end position="47"/>
    </location>
</feature>
<reference evidence="2" key="2">
    <citation type="journal article" date="2023" name="Commun. Biol.">
        <title>Intrasexual cuticular hydrocarbon dimorphism in a wasp sheds light on hydrocarbon biosynthesis genes in Hymenoptera.</title>
        <authorList>
            <person name="Moris V.C."/>
            <person name="Podsiadlowski L."/>
            <person name="Martin S."/>
            <person name="Oeyen J.P."/>
            <person name="Donath A."/>
            <person name="Petersen M."/>
            <person name="Wilbrandt J."/>
            <person name="Misof B."/>
            <person name="Liedtke D."/>
            <person name="Thamm M."/>
            <person name="Scheiner R."/>
            <person name="Schmitt T."/>
            <person name="Niehuis O."/>
        </authorList>
    </citation>
    <scope>NUCLEOTIDE SEQUENCE</scope>
    <source>
        <strain evidence="2">GBR_01_08_01A</strain>
    </source>
</reference>
<evidence type="ECO:0000313" key="3">
    <source>
        <dbReference type="Proteomes" id="UP001258017"/>
    </source>
</evidence>
<organism evidence="2 3">
    <name type="scientific">Odynerus spinipes</name>
    <dbReference type="NCBI Taxonomy" id="1348599"/>
    <lineage>
        <taxon>Eukaryota</taxon>
        <taxon>Metazoa</taxon>
        <taxon>Ecdysozoa</taxon>
        <taxon>Arthropoda</taxon>
        <taxon>Hexapoda</taxon>
        <taxon>Insecta</taxon>
        <taxon>Pterygota</taxon>
        <taxon>Neoptera</taxon>
        <taxon>Endopterygota</taxon>
        <taxon>Hymenoptera</taxon>
        <taxon>Apocrita</taxon>
        <taxon>Aculeata</taxon>
        <taxon>Vespoidea</taxon>
        <taxon>Vespidae</taxon>
        <taxon>Eumeninae</taxon>
        <taxon>Odynerus</taxon>
    </lineage>
</organism>
<dbReference type="Proteomes" id="UP001258017">
    <property type="component" value="Unassembled WGS sequence"/>
</dbReference>
<evidence type="ECO:0000313" key="2">
    <source>
        <dbReference type="EMBL" id="KAK2585732.1"/>
    </source>
</evidence>
<name>A0AAD9RTM6_9HYME</name>
<dbReference type="EMBL" id="JAIFRP010000021">
    <property type="protein sequence ID" value="KAK2585732.1"/>
    <property type="molecule type" value="Genomic_DNA"/>
</dbReference>
<accession>A0AAD9RTM6</accession>
<feature type="region of interest" description="Disordered" evidence="1">
    <location>
        <begin position="79"/>
        <end position="167"/>
    </location>
</feature>
<reference evidence="2" key="1">
    <citation type="submission" date="2021-08" db="EMBL/GenBank/DDBJ databases">
        <authorList>
            <person name="Misof B."/>
            <person name="Oliver O."/>
            <person name="Podsiadlowski L."/>
            <person name="Donath A."/>
            <person name="Peters R."/>
            <person name="Mayer C."/>
            <person name="Rust J."/>
            <person name="Gunkel S."/>
            <person name="Lesny P."/>
            <person name="Martin S."/>
            <person name="Oeyen J.P."/>
            <person name="Petersen M."/>
            <person name="Panagiotis P."/>
            <person name="Wilbrandt J."/>
            <person name="Tanja T."/>
        </authorList>
    </citation>
    <scope>NUCLEOTIDE SEQUENCE</scope>
    <source>
        <strain evidence="2">GBR_01_08_01A</strain>
        <tissue evidence="2">Thorax + abdomen</tissue>
    </source>
</reference>
<keyword evidence="3" id="KW-1185">Reference proteome</keyword>
<dbReference type="AlphaFoldDB" id="A0AAD9RTM6"/>
<feature type="compositionally biased region" description="Basic residues" evidence="1">
    <location>
        <begin position="142"/>
        <end position="152"/>
    </location>
</feature>